<accession>A0A165E788</accession>
<dbReference type="Proteomes" id="UP000077266">
    <property type="component" value="Unassembled WGS sequence"/>
</dbReference>
<dbReference type="Pfam" id="PF01753">
    <property type="entry name" value="zf-MYND"/>
    <property type="match status" value="1"/>
</dbReference>
<feature type="domain" description="MYND-type" evidence="5">
    <location>
        <begin position="13"/>
        <end position="51"/>
    </location>
</feature>
<evidence type="ECO:0000256" key="3">
    <source>
        <dbReference type="ARBA" id="ARBA00022833"/>
    </source>
</evidence>
<evidence type="ECO:0000256" key="2">
    <source>
        <dbReference type="ARBA" id="ARBA00022771"/>
    </source>
</evidence>
<dbReference type="PROSITE" id="PS50865">
    <property type="entry name" value="ZF_MYND_2"/>
    <property type="match status" value="1"/>
</dbReference>
<dbReference type="STRING" id="1314781.A0A165E788"/>
<proteinExistence type="predicted"/>
<name>A0A165E788_EXIGL</name>
<dbReference type="InterPro" id="IPR002893">
    <property type="entry name" value="Znf_MYND"/>
</dbReference>
<evidence type="ECO:0000313" key="6">
    <source>
        <dbReference type="EMBL" id="KZV86224.1"/>
    </source>
</evidence>
<protein>
    <recommendedName>
        <fullName evidence="5">MYND-type domain-containing protein</fullName>
    </recommendedName>
</protein>
<dbReference type="OrthoDB" id="432970at2759"/>
<evidence type="ECO:0000256" key="4">
    <source>
        <dbReference type="PROSITE-ProRule" id="PRU00134"/>
    </source>
</evidence>
<evidence type="ECO:0000313" key="7">
    <source>
        <dbReference type="Proteomes" id="UP000077266"/>
    </source>
</evidence>
<dbReference type="EMBL" id="KV426162">
    <property type="protein sequence ID" value="KZV86224.1"/>
    <property type="molecule type" value="Genomic_DNA"/>
</dbReference>
<keyword evidence="2 4" id="KW-0863">Zinc-finger</keyword>
<dbReference type="AlphaFoldDB" id="A0A165E788"/>
<evidence type="ECO:0000259" key="5">
    <source>
        <dbReference type="PROSITE" id="PS50865"/>
    </source>
</evidence>
<dbReference type="SUPFAM" id="SSF144232">
    <property type="entry name" value="HIT/MYND zinc finger-like"/>
    <property type="match status" value="1"/>
</dbReference>
<dbReference type="GO" id="GO:0008270">
    <property type="term" value="F:zinc ion binding"/>
    <property type="evidence" value="ECO:0007669"/>
    <property type="project" value="UniProtKB-KW"/>
</dbReference>
<dbReference type="Gene3D" id="6.10.140.2220">
    <property type="match status" value="1"/>
</dbReference>
<keyword evidence="3" id="KW-0862">Zinc</keyword>
<sequence>MDALLKDLLKQHCDRDGCPNEGTKRCSGCKTVYYCSENCQKSAWAAHKKGCQINAMLNKFNDEHAARLAADTTKPSKKKCTGCGVKFDEEYYIDEGPCPDCGYVACESCSCHNSRGSCYCEKSNFGHKYCEREPQYYHISSRTGRLYKGDYHPDTTTSEIDHETHPELFEKEPRECNNCGEVKYCLLKSAMR</sequence>
<keyword evidence="7" id="KW-1185">Reference proteome</keyword>
<gene>
    <name evidence="6" type="ORF">EXIGLDRAFT_653423</name>
</gene>
<dbReference type="InParanoid" id="A0A165E788"/>
<keyword evidence="1" id="KW-0479">Metal-binding</keyword>
<dbReference type="PROSITE" id="PS01360">
    <property type="entry name" value="ZF_MYND_1"/>
    <property type="match status" value="1"/>
</dbReference>
<organism evidence="6 7">
    <name type="scientific">Exidia glandulosa HHB12029</name>
    <dbReference type="NCBI Taxonomy" id="1314781"/>
    <lineage>
        <taxon>Eukaryota</taxon>
        <taxon>Fungi</taxon>
        <taxon>Dikarya</taxon>
        <taxon>Basidiomycota</taxon>
        <taxon>Agaricomycotina</taxon>
        <taxon>Agaricomycetes</taxon>
        <taxon>Auriculariales</taxon>
        <taxon>Exidiaceae</taxon>
        <taxon>Exidia</taxon>
    </lineage>
</organism>
<evidence type="ECO:0000256" key="1">
    <source>
        <dbReference type="ARBA" id="ARBA00022723"/>
    </source>
</evidence>
<reference evidence="6 7" key="1">
    <citation type="journal article" date="2016" name="Mol. Biol. Evol.">
        <title>Comparative Genomics of Early-Diverging Mushroom-Forming Fungi Provides Insights into the Origins of Lignocellulose Decay Capabilities.</title>
        <authorList>
            <person name="Nagy L.G."/>
            <person name="Riley R."/>
            <person name="Tritt A."/>
            <person name="Adam C."/>
            <person name="Daum C."/>
            <person name="Floudas D."/>
            <person name="Sun H."/>
            <person name="Yadav J.S."/>
            <person name="Pangilinan J."/>
            <person name="Larsson K.H."/>
            <person name="Matsuura K."/>
            <person name="Barry K."/>
            <person name="Labutti K."/>
            <person name="Kuo R."/>
            <person name="Ohm R.A."/>
            <person name="Bhattacharya S.S."/>
            <person name="Shirouzu T."/>
            <person name="Yoshinaga Y."/>
            <person name="Martin F.M."/>
            <person name="Grigoriev I.V."/>
            <person name="Hibbett D.S."/>
        </authorList>
    </citation>
    <scope>NUCLEOTIDE SEQUENCE [LARGE SCALE GENOMIC DNA]</scope>
    <source>
        <strain evidence="6 7">HHB12029</strain>
    </source>
</reference>